<feature type="modified residue" description="4-aspartylphosphate" evidence="3">
    <location>
        <position position="58"/>
    </location>
</feature>
<organism evidence="5 6">
    <name type="scientific">Candidatus Butyricicoccus avistercoris</name>
    <dbReference type="NCBI Taxonomy" id="2838518"/>
    <lineage>
        <taxon>Bacteria</taxon>
        <taxon>Bacillati</taxon>
        <taxon>Bacillota</taxon>
        <taxon>Clostridia</taxon>
        <taxon>Eubacteriales</taxon>
        <taxon>Butyricicoccaceae</taxon>
        <taxon>Butyricicoccus</taxon>
    </lineage>
</organism>
<dbReference type="Pfam" id="PF00072">
    <property type="entry name" value="Response_reg"/>
    <property type="match status" value="1"/>
</dbReference>
<dbReference type="InterPro" id="IPR011006">
    <property type="entry name" value="CheY-like_superfamily"/>
</dbReference>
<reference evidence="5" key="2">
    <citation type="submission" date="2021-04" db="EMBL/GenBank/DDBJ databases">
        <authorList>
            <person name="Gilroy R."/>
        </authorList>
    </citation>
    <scope>NUCLEOTIDE SEQUENCE</scope>
    <source>
        <strain evidence="5">CHK193-4272</strain>
    </source>
</reference>
<dbReference type="AlphaFoldDB" id="A0A9D1TI38"/>
<accession>A0A9D1TI38</accession>
<evidence type="ECO:0000313" key="6">
    <source>
        <dbReference type="Proteomes" id="UP000886808"/>
    </source>
</evidence>
<sequence length="242" mass="27676">MKIAVCDDDKYSLNETINLLKQYNQISKFELDVIGFNNGDDMIESLKKHGDCQIYILDIIMKEKNGIQIAEILRKLKYNGEIIFLTNSNAFAAESYNVGAFNYILKPLDKNKLFDILDTAIKKIEQKQSSFIVISTKSGLCKLPLDDIVYAEKFGRIIRYHCKNDVVIDSLTLKTNFKEANAILLQNNKFSLCGASFVINLECVTNIQGQTLTLYNKEKLTIPRNISTSFKSLWGKYWLNEV</sequence>
<dbReference type="InterPro" id="IPR046947">
    <property type="entry name" value="LytR-like"/>
</dbReference>
<evidence type="ECO:0000259" key="4">
    <source>
        <dbReference type="PROSITE" id="PS50110"/>
    </source>
</evidence>
<proteinExistence type="predicted"/>
<evidence type="ECO:0000256" key="2">
    <source>
        <dbReference type="ARBA" id="ARBA00024867"/>
    </source>
</evidence>
<dbReference type="Proteomes" id="UP000886808">
    <property type="component" value="Unassembled WGS sequence"/>
</dbReference>
<dbReference type="EMBL" id="DXIE01000026">
    <property type="protein sequence ID" value="HIV61951.1"/>
    <property type="molecule type" value="Genomic_DNA"/>
</dbReference>
<evidence type="ECO:0000256" key="1">
    <source>
        <dbReference type="ARBA" id="ARBA00018672"/>
    </source>
</evidence>
<dbReference type="SUPFAM" id="SSF52172">
    <property type="entry name" value="CheY-like"/>
    <property type="match status" value="1"/>
</dbReference>
<dbReference type="InterPro" id="IPR001789">
    <property type="entry name" value="Sig_transdc_resp-reg_receiver"/>
</dbReference>
<dbReference type="GO" id="GO:0000156">
    <property type="term" value="F:phosphorelay response regulator activity"/>
    <property type="evidence" value="ECO:0007669"/>
    <property type="project" value="InterPro"/>
</dbReference>
<comment type="function">
    <text evidence="2">May play the central regulatory role in sporulation. It may be an element of the effector pathway responsible for the activation of sporulation genes in response to nutritional stress. Spo0A may act in concert with spo0H (a sigma factor) to control the expression of some genes that are critical to the sporulation process.</text>
</comment>
<dbReference type="PANTHER" id="PTHR37299:SF1">
    <property type="entry name" value="STAGE 0 SPORULATION PROTEIN A HOMOLOG"/>
    <property type="match status" value="1"/>
</dbReference>
<dbReference type="PANTHER" id="PTHR37299">
    <property type="entry name" value="TRANSCRIPTIONAL REGULATOR-RELATED"/>
    <property type="match status" value="1"/>
</dbReference>
<evidence type="ECO:0000256" key="3">
    <source>
        <dbReference type="PROSITE-ProRule" id="PRU00169"/>
    </source>
</evidence>
<dbReference type="GO" id="GO:0003677">
    <property type="term" value="F:DNA binding"/>
    <property type="evidence" value="ECO:0007669"/>
    <property type="project" value="UniProtKB-KW"/>
</dbReference>
<comment type="caution">
    <text evidence="5">The sequence shown here is derived from an EMBL/GenBank/DDBJ whole genome shotgun (WGS) entry which is preliminary data.</text>
</comment>
<dbReference type="Gene3D" id="3.40.50.2300">
    <property type="match status" value="1"/>
</dbReference>
<reference evidence="5" key="1">
    <citation type="journal article" date="2021" name="PeerJ">
        <title>Extensive microbial diversity within the chicken gut microbiome revealed by metagenomics and culture.</title>
        <authorList>
            <person name="Gilroy R."/>
            <person name="Ravi A."/>
            <person name="Getino M."/>
            <person name="Pursley I."/>
            <person name="Horton D.L."/>
            <person name="Alikhan N.F."/>
            <person name="Baker D."/>
            <person name="Gharbi K."/>
            <person name="Hall N."/>
            <person name="Watson M."/>
            <person name="Adriaenssens E.M."/>
            <person name="Foster-Nyarko E."/>
            <person name="Jarju S."/>
            <person name="Secka A."/>
            <person name="Antonio M."/>
            <person name="Oren A."/>
            <person name="Chaudhuri R.R."/>
            <person name="La Ragione R."/>
            <person name="Hildebrand F."/>
            <person name="Pallen M.J."/>
        </authorList>
    </citation>
    <scope>NUCLEOTIDE SEQUENCE</scope>
    <source>
        <strain evidence="5">CHK193-4272</strain>
    </source>
</reference>
<dbReference type="InterPro" id="IPR007492">
    <property type="entry name" value="LytTR_DNA-bd_dom"/>
</dbReference>
<dbReference type="Gene3D" id="2.40.50.1020">
    <property type="entry name" value="LytTr DNA-binding domain"/>
    <property type="match status" value="1"/>
</dbReference>
<evidence type="ECO:0000313" key="5">
    <source>
        <dbReference type="EMBL" id="HIV61951.1"/>
    </source>
</evidence>
<feature type="domain" description="Response regulatory" evidence="4">
    <location>
        <begin position="2"/>
        <end position="121"/>
    </location>
</feature>
<protein>
    <recommendedName>
        <fullName evidence="1">Stage 0 sporulation protein A homolog</fullName>
    </recommendedName>
</protein>
<gene>
    <name evidence="5" type="ORF">H9746_03765</name>
</gene>
<keyword evidence="3" id="KW-0597">Phosphoprotein</keyword>
<dbReference type="PROSITE" id="PS50110">
    <property type="entry name" value="RESPONSE_REGULATORY"/>
    <property type="match status" value="1"/>
</dbReference>
<dbReference type="SMART" id="SM00448">
    <property type="entry name" value="REC"/>
    <property type="match status" value="1"/>
</dbReference>
<name>A0A9D1TI38_9FIRM</name>
<dbReference type="Pfam" id="PF04397">
    <property type="entry name" value="LytTR"/>
    <property type="match status" value="1"/>
</dbReference>
<dbReference type="SMART" id="SM00850">
    <property type="entry name" value="LytTR"/>
    <property type="match status" value="1"/>
</dbReference>
<keyword evidence="5" id="KW-0238">DNA-binding</keyword>